<evidence type="ECO:0000313" key="1">
    <source>
        <dbReference type="EMBL" id="CAI9614019.1"/>
    </source>
</evidence>
<name>A0ABN9GY01_9NEOB</name>
<dbReference type="EMBL" id="CATNWA010019585">
    <property type="protein sequence ID" value="CAI9614019.1"/>
    <property type="molecule type" value="Genomic_DNA"/>
</dbReference>
<comment type="caution">
    <text evidence="1">The sequence shown here is derived from an EMBL/GenBank/DDBJ whole genome shotgun (WGS) entry which is preliminary data.</text>
</comment>
<protein>
    <recommendedName>
        <fullName evidence="3">Secreted protein</fullName>
    </recommendedName>
</protein>
<organism evidence="1 2">
    <name type="scientific">Staurois parvus</name>
    <dbReference type="NCBI Taxonomy" id="386267"/>
    <lineage>
        <taxon>Eukaryota</taxon>
        <taxon>Metazoa</taxon>
        <taxon>Chordata</taxon>
        <taxon>Craniata</taxon>
        <taxon>Vertebrata</taxon>
        <taxon>Euteleostomi</taxon>
        <taxon>Amphibia</taxon>
        <taxon>Batrachia</taxon>
        <taxon>Anura</taxon>
        <taxon>Neobatrachia</taxon>
        <taxon>Ranoidea</taxon>
        <taxon>Ranidae</taxon>
        <taxon>Staurois</taxon>
    </lineage>
</organism>
<reference evidence="1" key="1">
    <citation type="submission" date="2023-05" db="EMBL/GenBank/DDBJ databases">
        <authorList>
            <person name="Stuckert A."/>
        </authorList>
    </citation>
    <scope>NUCLEOTIDE SEQUENCE</scope>
</reference>
<evidence type="ECO:0008006" key="3">
    <source>
        <dbReference type="Google" id="ProtNLM"/>
    </source>
</evidence>
<evidence type="ECO:0000313" key="2">
    <source>
        <dbReference type="Proteomes" id="UP001162483"/>
    </source>
</evidence>
<feature type="non-terminal residue" evidence="1">
    <location>
        <position position="70"/>
    </location>
</feature>
<sequence length="70" mass="7860">MWGDQRVNCVLVNCVLCAVLLCKHIALYCSAMQHHRKQCAGADRGDIYIVYIQTTPPSVILDDRWALVGN</sequence>
<proteinExistence type="predicted"/>
<dbReference type="Proteomes" id="UP001162483">
    <property type="component" value="Unassembled WGS sequence"/>
</dbReference>
<accession>A0ABN9GY01</accession>
<gene>
    <name evidence="1" type="ORF">SPARVUS_LOCUS14993275</name>
</gene>
<keyword evidence="2" id="KW-1185">Reference proteome</keyword>